<dbReference type="InterPro" id="IPR008969">
    <property type="entry name" value="CarboxyPept-like_regulatory"/>
</dbReference>
<organism evidence="1 2">
    <name type="scientific">Sphaerotilus montanus</name>
    <dbReference type="NCBI Taxonomy" id="522889"/>
    <lineage>
        <taxon>Bacteria</taxon>
        <taxon>Pseudomonadati</taxon>
        <taxon>Pseudomonadota</taxon>
        <taxon>Betaproteobacteria</taxon>
        <taxon>Burkholderiales</taxon>
        <taxon>Sphaerotilaceae</taxon>
        <taxon>Sphaerotilus</taxon>
    </lineage>
</organism>
<gene>
    <name evidence="1" type="ORF">BDD16_003543</name>
</gene>
<sequence>MPAQAAGTVHGTVVASSTGADLAGVAVVVAGHSTVTAADGSYTLTAVPAGDGQVVTYSLAGYAKGVVPVSVTSGAVAQASARLTPVSASQTVDATSGGVIGVAGSPAQVTLPAGGLVSASGAAATGPVRVELTVIDPASDPANMPGNYTAQTAGGGTAQIESFGALQVTLTDASGASLNLASGKTATLRIPLSSRSAVPPATVPLFYLNETTGLWVQEGSASLTGTAPDQYYEGTVGHFSYWNADQITETIRVFGCVQDAAARRVASALVHTSGSDYSGIDLDWSNANGDFVVRMRKDSIASLMAELGPRSAASVRVGPSSTDITLGACLVMRDVVALPQILVPPASRTLPAGSSMPLLVEASGAGTLRYQWQRNGIDIPGANAARHVVAAVSADDNGARYAVVVRSATGSVTSEYAVLTVQTVLPVLEITGQPQPASVDVGQQARFSVSVSDGLPAASYQWQRNGVDIAGATSSTYTTPVTALADSGASFSVRISRGTDVLTSNPAVLTVTQPTGASGYYLVAPAGPAVSSSVTYANGVQTFQSQAILAVNTANPAGVVTLAPAGQAAYAMFSGVIEASVSAGVISQARSRFAVYLQGGRLVKVDQVVTNGGLPTATLLSSLTSPELCGDSGDPMTDSSDSGFSPTNPLRSWIFFKAPGTDGQCGTEDDNYRAVRMDMAPTEAASSVAEPQTGLLTADLALAGLVVRNGNQMQLLDANLANPVNLFTINPVGFRNLGLSFGSAASGFWLFVDGGKLWGVNLASPATRVALTTMTSSESDVEVVSDGAAAYIAISSSTGSRLLRVDRGLVATPLATLTPRVFQLEQTPTRLVALGLGTPWTVQSVPKTGGATTLLHTLTSLEMWSQMLTAGENVYLGLYQADGTGSVSTLVVGADGSNPVLLANTAVKQGIAPTSWSLGDFGAEPVYQAVVLADGVTRYLNDAGATLRVVDGATRTTLATYGRLPAQPDVYFGTVAGAFQYGQSGLFASVSIDTGLAGDLFYYKSDAPGLVRVTNFGTPAPAAAASVQSLSATRRSAAKVAAAYRAGVLGR</sequence>
<comment type="caution">
    <text evidence="1">The sequence shown here is derived from an EMBL/GenBank/DDBJ whole genome shotgun (WGS) entry which is preliminary data.</text>
</comment>
<dbReference type="Proteomes" id="UP000518288">
    <property type="component" value="Unassembled WGS sequence"/>
</dbReference>
<dbReference type="InterPro" id="IPR013783">
    <property type="entry name" value="Ig-like_fold"/>
</dbReference>
<name>A0A7Y9U872_9BURK</name>
<protein>
    <recommendedName>
        <fullName evidence="3">Ig-like domain-containing protein</fullName>
    </recommendedName>
</protein>
<dbReference type="SUPFAM" id="SSF48726">
    <property type="entry name" value="Immunoglobulin"/>
    <property type="match status" value="2"/>
</dbReference>
<evidence type="ECO:0008006" key="3">
    <source>
        <dbReference type="Google" id="ProtNLM"/>
    </source>
</evidence>
<reference evidence="1 2" key="1">
    <citation type="submission" date="2020-07" db="EMBL/GenBank/DDBJ databases">
        <title>Genomic Encyclopedia of Archaeal and Bacterial Type Strains, Phase II (KMG-II): from individual species to whole genera.</title>
        <authorList>
            <person name="Goeker M."/>
        </authorList>
    </citation>
    <scope>NUCLEOTIDE SEQUENCE [LARGE SCALE GENOMIC DNA]</scope>
    <source>
        <strain evidence="1 2">DSM 21226</strain>
    </source>
</reference>
<dbReference type="AlphaFoldDB" id="A0A7Y9U872"/>
<accession>A0A7Y9U872</accession>
<dbReference type="SUPFAM" id="SSF49464">
    <property type="entry name" value="Carboxypeptidase regulatory domain-like"/>
    <property type="match status" value="1"/>
</dbReference>
<dbReference type="Gene3D" id="2.60.40.1120">
    <property type="entry name" value="Carboxypeptidase-like, regulatory domain"/>
    <property type="match status" value="1"/>
</dbReference>
<dbReference type="RefSeq" id="WP_179635178.1">
    <property type="nucleotide sequence ID" value="NZ_JACCFH010000001.1"/>
</dbReference>
<proteinExistence type="predicted"/>
<keyword evidence="2" id="KW-1185">Reference proteome</keyword>
<dbReference type="EMBL" id="JACCFH010000001">
    <property type="protein sequence ID" value="NYG34557.1"/>
    <property type="molecule type" value="Genomic_DNA"/>
</dbReference>
<evidence type="ECO:0000313" key="2">
    <source>
        <dbReference type="Proteomes" id="UP000518288"/>
    </source>
</evidence>
<dbReference type="InterPro" id="IPR036179">
    <property type="entry name" value="Ig-like_dom_sf"/>
</dbReference>
<evidence type="ECO:0000313" key="1">
    <source>
        <dbReference type="EMBL" id="NYG34557.1"/>
    </source>
</evidence>
<dbReference type="Gene3D" id="2.60.40.10">
    <property type="entry name" value="Immunoglobulins"/>
    <property type="match status" value="2"/>
</dbReference>